<evidence type="ECO:0000259" key="3">
    <source>
        <dbReference type="Pfam" id="PF01656"/>
    </source>
</evidence>
<protein>
    <submittedName>
        <fullName evidence="4">Carbon monoxide dehydrogenase</fullName>
    </submittedName>
</protein>
<organism evidence="4">
    <name type="scientific">Ammonifex degensii</name>
    <dbReference type="NCBI Taxonomy" id="42838"/>
    <lineage>
        <taxon>Bacteria</taxon>
        <taxon>Bacillati</taxon>
        <taxon>Bacillota</taxon>
        <taxon>Clostridia</taxon>
        <taxon>Thermoanaerobacterales</taxon>
        <taxon>Thermoanaerobacteraceae</taxon>
        <taxon>Ammonifex</taxon>
    </lineage>
</organism>
<dbReference type="InterPro" id="IPR050625">
    <property type="entry name" value="ParA/MinD_ATPase"/>
</dbReference>
<evidence type="ECO:0000256" key="2">
    <source>
        <dbReference type="ARBA" id="ARBA00022840"/>
    </source>
</evidence>
<reference evidence="4" key="1">
    <citation type="journal article" date="2020" name="mSystems">
        <title>Genome- and Community-Level Interaction Insights into Carbon Utilization and Element Cycling Functions of Hydrothermarchaeota in Hydrothermal Sediment.</title>
        <authorList>
            <person name="Zhou Z."/>
            <person name="Liu Y."/>
            <person name="Xu W."/>
            <person name="Pan J."/>
            <person name="Luo Z.H."/>
            <person name="Li M."/>
        </authorList>
    </citation>
    <scope>NUCLEOTIDE SEQUENCE [LARGE SCALE GENOMIC DNA]</scope>
    <source>
        <strain evidence="4">SpSt-300</strain>
    </source>
</reference>
<keyword evidence="1" id="KW-0547">Nucleotide-binding</keyword>
<dbReference type="PIRSF" id="PIRSF005647">
    <property type="entry name" value="CooC"/>
    <property type="match status" value="1"/>
</dbReference>
<dbReference type="AlphaFoldDB" id="A0A7C2EJM8"/>
<sequence>MTYNLKLTSRNAEVYCVGGVKIAVSGKGGAGKTTLAAALVRGYAATHRRVYAVDADPDASLALALGISPGVAGEIRPVVALKERIHEVMGGEGEFFCLNPPLGEILDEFCFRLGKILFLRMGELKKGGTSCYCRENAFLNAVLTALLLERDEVVVMDMPAGIEHLSRGTARGVDLLLVVTEPNRRSIHTGRLVESLAGDIGIPRVAVVGNKIQSPEEVALVEAAFPGRVAGMLPFDQAAYRGEGDLGADFLKAVARIIDTLDKERAS</sequence>
<dbReference type="InterPro" id="IPR027417">
    <property type="entry name" value="P-loop_NTPase"/>
</dbReference>
<dbReference type="GO" id="GO:0051782">
    <property type="term" value="P:negative regulation of cell division"/>
    <property type="evidence" value="ECO:0007669"/>
    <property type="project" value="TreeGrafter"/>
</dbReference>
<evidence type="ECO:0000256" key="1">
    <source>
        <dbReference type="ARBA" id="ARBA00022741"/>
    </source>
</evidence>
<dbReference type="SUPFAM" id="SSF52540">
    <property type="entry name" value="P-loop containing nucleoside triphosphate hydrolases"/>
    <property type="match status" value="1"/>
</dbReference>
<gene>
    <name evidence="4" type="ORF">ENQ34_03350</name>
</gene>
<accession>A0A7C2EJM8</accession>
<keyword evidence="2" id="KW-0067">ATP-binding</keyword>
<dbReference type="InterPro" id="IPR002586">
    <property type="entry name" value="CobQ/CobB/MinD/ParA_Nub-bd_dom"/>
</dbReference>
<feature type="domain" description="CobQ/CobB/MinD/ParA nucleotide binding" evidence="3">
    <location>
        <begin position="22"/>
        <end position="239"/>
    </location>
</feature>
<dbReference type="EMBL" id="DSMU01000212">
    <property type="protein sequence ID" value="HEL65703.1"/>
    <property type="molecule type" value="Genomic_DNA"/>
</dbReference>
<dbReference type="InterPro" id="IPR014433">
    <property type="entry name" value="CooC"/>
</dbReference>
<dbReference type="PANTHER" id="PTHR43384:SF6">
    <property type="entry name" value="SEPTUM SITE-DETERMINING PROTEIN MIND HOMOLOG, CHLOROPLASTIC"/>
    <property type="match status" value="1"/>
</dbReference>
<name>A0A7C2EJM8_9THEO</name>
<dbReference type="GO" id="GO:0005829">
    <property type="term" value="C:cytosol"/>
    <property type="evidence" value="ECO:0007669"/>
    <property type="project" value="TreeGrafter"/>
</dbReference>
<dbReference type="Gene3D" id="3.40.50.300">
    <property type="entry name" value="P-loop containing nucleotide triphosphate hydrolases"/>
    <property type="match status" value="1"/>
</dbReference>
<proteinExistence type="predicted"/>
<dbReference type="GO" id="GO:0016887">
    <property type="term" value="F:ATP hydrolysis activity"/>
    <property type="evidence" value="ECO:0007669"/>
    <property type="project" value="TreeGrafter"/>
</dbReference>
<dbReference type="PANTHER" id="PTHR43384">
    <property type="entry name" value="SEPTUM SITE-DETERMINING PROTEIN MIND HOMOLOG, CHLOROPLASTIC-RELATED"/>
    <property type="match status" value="1"/>
</dbReference>
<dbReference type="Pfam" id="PF01656">
    <property type="entry name" value="CbiA"/>
    <property type="match status" value="1"/>
</dbReference>
<dbReference type="GO" id="GO:0005524">
    <property type="term" value="F:ATP binding"/>
    <property type="evidence" value="ECO:0007669"/>
    <property type="project" value="UniProtKB-KW"/>
</dbReference>
<comment type="caution">
    <text evidence="4">The sequence shown here is derived from an EMBL/GenBank/DDBJ whole genome shotgun (WGS) entry which is preliminary data.</text>
</comment>
<evidence type="ECO:0000313" key="4">
    <source>
        <dbReference type="EMBL" id="HEL65703.1"/>
    </source>
</evidence>
<dbReference type="GO" id="GO:0009898">
    <property type="term" value="C:cytoplasmic side of plasma membrane"/>
    <property type="evidence" value="ECO:0007669"/>
    <property type="project" value="TreeGrafter"/>
</dbReference>